<dbReference type="Proteomes" id="UP000189800">
    <property type="component" value="Unassembled WGS sequence"/>
</dbReference>
<dbReference type="SUPFAM" id="SSF56925">
    <property type="entry name" value="OMPA-like"/>
    <property type="match status" value="1"/>
</dbReference>
<name>A0A1T0CPT9_9GAMM</name>
<dbReference type="InterPro" id="IPR027385">
    <property type="entry name" value="Beta-barrel_OMP"/>
</dbReference>
<evidence type="ECO:0000313" key="5">
    <source>
        <dbReference type="Proteomes" id="UP000189800"/>
    </source>
</evidence>
<gene>
    <name evidence="4" type="ORF">B0680_05705</name>
</gene>
<evidence type="ECO:0000256" key="2">
    <source>
        <dbReference type="SAM" id="SignalP"/>
    </source>
</evidence>
<accession>A0A1T0CPT9</accession>
<keyword evidence="1 2" id="KW-0732">Signal</keyword>
<proteinExistence type="predicted"/>
<organism evidence="4 5">
    <name type="scientific">Moraxella pluranimalium</name>
    <dbReference type="NCBI Taxonomy" id="470453"/>
    <lineage>
        <taxon>Bacteria</taxon>
        <taxon>Pseudomonadati</taxon>
        <taxon>Pseudomonadota</taxon>
        <taxon>Gammaproteobacteria</taxon>
        <taxon>Moraxellales</taxon>
        <taxon>Moraxellaceae</taxon>
        <taxon>Moraxella</taxon>
    </lineage>
</organism>
<protein>
    <recommendedName>
        <fullName evidence="3">Outer membrane protein beta-barrel domain-containing protein</fullName>
    </recommendedName>
</protein>
<dbReference type="RefSeq" id="WP_078254129.1">
    <property type="nucleotide sequence ID" value="NZ_MUYU01000012.1"/>
</dbReference>
<dbReference type="AlphaFoldDB" id="A0A1T0CPT9"/>
<dbReference type="EMBL" id="MUYU01000012">
    <property type="protein sequence ID" value="OOS24269.1"/>
    <property type="molecule type" value="Genomic_DNA"/>
</dbReference>
<dbReference type="Gene3D" id="2.40.160.20">
    <property type="match status" value="1"/>
</dbReference>
<feature type="signal peptide" evidence="2">
    <location>
        <begin position="1"/>
        <end position="23"/>
    </location>
</feature>
<comment type="caution">
    <text evidence="4">The sequence shown here is derived from an EMBL/GenBank/DDBJ whole genome shotgun (WGS) entry which is preliminary data.</text>
</comment>
<dbReference type="InterPro" id="IPR011250">
    <property type="entry name" value="OMP/PagP_B-barrel"/>
</dbReference>
<feature type="domain" description="Outer membrane protein beta-barrel" evidence="3">
    <location>
        <begin position="10"/>
        <end position="169"/>
    </location>
</feature>
<dbReference type="STRING" id="470453.B0680_05705"/>
<reference evidence="4 5" key="1">
    <citation type="submission" date="2017-02" db="EMBL/GenBank/DDBJ databases">
        <title>Draft genome sequence of Moraxella pluranimalium CCUG 54913T type strain.</title>
        <authorList>
            <person name="Salva-Serra F."/>
            <person name="Engstrom-Jakobsson H."/>
            <person name="Thorell K."/>
            <person name="Jaen-Luchoro D."/>
            <person name="Gonzales-Siles L."/>
            <person name="Karlsson R."/>
            <person name="Yazdan S."/>
            <person name="Boulund F."/>
            <person name="Johnning A."/>
            <person name="Engstrand L."/>
            <person name="Kristiansson E."/>
            <person name="Moore E."/>
        </authorList>
    </citation>
    <scope>NUCLEOTIDE SEQUENCE [LARGE SCALE GENOMIC DNA]</scope>
    <source>
        <strain evidence="4 5">CCUG 54913</strain>
    </source>
</reference>
<dbReference type="Pfam" id="PF13505">
    <property type="entry name" value="OMP_b-brl"/>
    <property type="match status" value="1"/>
</dbReference>
<dbReference type="OrthoDB" id="6265027at2"/>
<keyword evidence="5" id="KW-1185">Reference proteome</keyword>
<evidence type="ECO:0000313" key="4">
    <source>
        <dbReference type="EMBL" id="OOS24269.1"/>
    </source>
</evidence>
<evidence type="ECO:0000259" key="3">
    <source>
        <dbReference type="Pfam" id="PF13505"/>
    </source>
</evidence>
<evidence type="ECO:0000256" key="1">
    <source>
        <dbReference type="ARBA" id="ARBA00022729"/>
    </source>
</evidence>
<sequence>MKLFTKAALVLATSAAFAVSAQAANFGALSTGNAYVGAKVGQIMPDSSYENVDNLTAYGVYGGYNFDQNLGIEADFMATETKKDANNVIEYNVKTVGVYGTYRYNFETVPVYAKAKLGMNYHNTKVEMIVPGYSYEETDSSTKVAGGVALGYKPLQNLGLELAYDRIASDANLVTLGAHFAF</sequence>
<feature type="chain" id="PRO_5010543803" description="Outer membrane protein beta-barrel domain-containing protein" evidence="2">
    <location>
        <begin position="24"/>
        <end position="182"/>
    </location>
</feature>